<gene>
    <name evidence="2" type="ordered locus">Namu_4484</name>
</gene>
<dbReference type="Gene3D" id="3.40.50.620">
    <property type="entry name" value="HUPs"/>
    <property type="match status" value="1"/>
</dbReference>
<dbReference type="InterPro" id="IPR014729">
    <property type="entry name" value="Rossmann-like_a/b/a_fold"/>
</dbReference>
<reference evidence="3" key="1">
    <citation type="submission" date="2009-09" db="EMBL/GenBank/DDBJ databases">
        <title>The complete genome of Nakamurella multipartita DSM 44233.</title>
        <authorList>
            <consortium name="US DOE Joint Genome Institute (JGI-PGF)"/>
            <person name="Lucas S."/>
            <person name="Copeland A."/>
            <person name="Lapidus A."/>
            <person name="Glavina del Rio T."/>
            <person name="Dalin E."/>
            <person name="Tice H."/>
            <person name="Bruce D."/>
            <person name="Goodwin L."/>
            <person name="Pitluck S."/>
            <person name="Kyrpides N."/>
            <person name="Mavromatis K."/>
            <person name="Ivanova N."/>
            <person name="Ovchinnikova G."/>
            <person name="Sims D."/>
            <person name="Meincke L."/>
            <person name="Brettin T."/>
            <person name="Detter J.C."/>
            <person name="Han C."/>
            <person name="Larimer F."/>
            <person name="Land M."/>
            <person name="Hauser L."/>
            <person name="Markowitz V."/>
            <person name="Cheng J.-F."/>
            <person name="Hugenholtz P."/>
            <person name="Woyke T."/>
            <person name="Wu D."/>
            <person name="Klenk H.-P."/>
            <person name="Eisen J.A."/>
        </authorList>
    </citation>
    <scope>NUCLEOTIDE SEQUENCE [LARGE SCALE GENOMIC DNA]</scope>
    <source>
        <strain evidence="3">ATCC 700099 / DSM 44233 / CIP 104796 / JCM 9543 / NBRC 105858 / Y-104</strain>
    </source>
</reference>
<sequence length="472" mass="53124">MVEYLVTLHPLNNRTVLRDVTLLPGGGRITWAPNSRPRLSVNRLYLPSDDRMSDDGAIAEFETVWSTVMVDMAGRIGTKRAGLGLSGGLDSRAIAGGCVDHGFRPATFTYGNVHTNEGRVSSHVAEVLGLDHTIIPVRQDCLLRDTSRAVSLLDGAHSPAEMYELWFCDVLRNFADVVINGLDGDVFWGNDKALGVVGSDGILHAQLRRYGPELARLREFLAPDFGNWATDQFTRSLDESMTEWDLSSRADMVVFWRIYNRQLRWGNALTTALRRSGLRTELPFRDSRFLRFSARLTPAQRRNGQLYLETHRRLFSQISGIARSSDGNAPDHLDHVYWSGESPYTRQLARLAMRHPVSAARRAARQLEKVAVNRSPDWLPLVPWKNRSVSRSSIFPADLWLRTSRIYRERLLELLESSPTLSIFSSLAIDQFADSIRSGQANSGALLLAKIATLQAWFADYSRREASRQLLT</sequence>
<reference evidence="2 3" key="2">
    <citation type="journal article" date="2010" name="Stand. Genomic Sci.">
        <title>Complete genome sequence of Nakamurella multipartita type strain (Y-104).</title>
        <authorList>
            <person name="Tice H."/>
            <person name="Mayilraj S."/>
            <person name="Sims D."/>
            <person name="Lapidus A."/>
            <person name="Nolan M."/>
            <person name="Lucas S."/>
            <person name="Glavina Del Rio T."/>
            <person name="Copeland A."/>
            <person name="Cheng J.F."/>
            <person name="Meincke L."/>
            <person name="Bruce D."/>
            <person name="Goodwin L."/>
            <person name="Pitluck S."/>
            <person name="Ivanova N."/>
            <person name="Mavromatis K."/>
            <person name="Ovchinnikova G."/>
            <person name="Pati A."/>
            <person name="Chen A."/>
            <person name="Palaniappan K."/>
            <person name="Land M."/>
            <person name="Hauser L."/>
            <person name="Chang Y.J."/>
            <person name="Jeffries C.D."/>
            <person name="Detter J.C."/>
            <person name="Brettin T."/>
            <person name="Rohde M."/>
            <person name="Goker M."/>
            <person name="Bristow J."/>
            <person name="Eisen J.A."/>
            <person name="Markowitz V."/>
            <person name="Hugenholtz P."/>
            <person name="Kyrpides N.C."/>
            <person name="Klenk H.P."/>
            <person name="Chen F."/>
        </authorList>
    </citation>
    <scope>NUCLEOTIDE SEQUENCE [LARGE SCALE GENOMIC DNA]</scope>
    <source>
        <strain evidence="3">ATCC 700099 / DSM 44233 / CIP 104796 / JCM 9543 / NBRC 105858 / Y-104</strain>
    </source>
</reference>
<dbReference type="Pfam" id="PF00733">
    <property type="entry name" value="Asn_synthase"/>
    <property type="match status" value="1"/>
</dbReference>
<dbReference type="SUPFAM" id="SSF52402">
    <property type="entry name" value="Adenine nucleotide alpha hydrolases-like"/>
    <property type="match status" value="1"/>
</dbReference>
<name>C8XKW0_NAKMY</name>
<dbReference type="HOGENOM" id="CLU_578503_0_0_11"/>
<evidence type="ECO:0000259" key="1">
    <source>
        <dbReference type="Pfam" id="PF00733"/>
    </source>
</evidence>
<dbReference type="InterPro" id="IPR001962">
    <property type="entry name" value="Asn_synthase"/>
</dbReference>
<accession>C8XKW0</accession>
<dbReference type="InParanoid" id="C8XKW0"/>
<evidence type="ECO:0000313" key="3">
    <source>
        <dbReference type="Proteomes" id="UP000002218"/>
    </source>
</evidence>
<proteinExistence type="predicted"/>
<dbReference type="GO" id="GO:0006529">
    <property type="term" value="P:asparagine biosynthetic process"/>
    <property type="evidence" value="ECO:0007669"/>
    <property type="project" value="InterPro"/>
</dbReference>
<dbReference type="AlphaFoldDB" id="C8XKW0"/>
<dbReference type="Proteomes" id="UP000002218">
    <property type="component" value="Chromosome"/>
</dbReference>
<dbReference type="GO" id="GO:0004066">
    <property type="term" value="F:asparagine synthase (glutamine-hydrolyzing) activity"/>
    <property type="evidence" value="ECO:0007669"/>
    <property type="project" value="InterPro"/>
</dbReference>
<dbReference type="STRING" id="479431.Namu_4484"/>
<feature type="domain" description="Asparagine synthetase" evidence="1">
    <location>
        <begin position="80"/>
        <end position="318"/>
    </location>
</feature>
<dbReference type="EMBL" id="CP001737">
    <property type="protein sequence ID" value="ACV80767.1"/>
    <property type="molecule type" value="Genomic_DNA"/>
</dbReference>
<dbReference type="eggNOG" id="COG0367">
    <property type="taxonomic scope" value="Bacteria"/>
</dbReference>
<organism evidence="2 3">
    <name type="scientific">Nakamurella multipartita (strain ATCC 700099 / DSM 44233 / CIP 104796 / JCM 9543 / NBRC 105858 / Y-104)</name>
    <name type="common">Microsphaera multipartita</name>
    <dbReference type="NCBI Taxonomy" id="479431"/>
    <lineage>
        <taxon>Bacteria</taxon>
        <taxon>Bacillati</taxon>
        <taxon>Actinomycetota</taxon>
        <taxon>Actinomycetes</taxon>
        <taxon>Nakamurellales</taxon>
        <taxon>Nakamurellaceae</taxon>
        <taxon>Nakamurella</taxon>
    </lineage>
</organism>
<protein>
    <submittedName>
        <fullName evidence="2">Asparagine synthase</fullName>
    </submittedName>
</protein>
<keyword evidence="3" id="KW-1185">Reference proteome</keyword>
<dbReference type="KEGG" id="nml:Namu_4484"/>
<evidence type="ECO:0000313" key="2">
    <source>
        <dbReference type="EMBL" id="ACV80767.1"/>
    </source>
</evidence>